<organism evidence="2 3">
    <name type="scientific">Rosa chinensis</name>
    <name type="common">China rose</name>
    <dbReference type="NCBI Taxonomy" id="74649"/>
    <lineage>
        <taxon>Eukaryota</taxon>
        <taxon>Viridiplantae</taxon>
        <taxon>Streptophyta</taxon>
        <taxon>Embryophyta</taxon>
        <taxon>Tracheophyta</taxon>
        <taxon>Spermatophyta</taxon>
        <taxon>Magnoliopsida</taxon>
        <taxon>eudicotyledons</taxon>
        <taxon>Gunneridae</taxon>
        <taxon>Pentapetalae</taxon>
        <taxon>rosids</taxon>
        <taxon>fabids</taxon>
        <taxon>Rosales</taxon>
        <taxon>Rosaceae</taxon>
        <taxon>Rosoideae</taxon>
        <taxon>Rosoideae incertae sedis</taxon>
        <taxon>Rosa</taxon>
    </lineage>
</organism>
<name>A0A2P6RND5_ROSCH</name>
<protein>
    <recommendedName>
        <fullName evidence="4">Transmembrane protein</fullName>
    </recommendedName>
</protein>
<keyword evidence="3" id="KW-1185">Reference proteome</keyword>
<evidence type="ECO:0008006" key="4">
    <source>
        <dbReference type="Google" id="ProtNLM"/>
    </source>
</evidence>
<evidence type="ECO:0000313" key="3">
    <source>
        <dbReference type="Proteomes" id="UP000238479"/>
    </source>
</evidence>
<dbReference type="Proteomes" id="UP000238479">
    <property type="component" value="Chromosome 2"/>
</dbReference>
<evidence type="ECO:0000313" key="2">
    <source>
        <dbReference type="EMBL" id="PRQ47945.1"/>
    </source>
</evidence>
<reference evidence="2 3" key="1">
    <citation type="journal article" date="2018" name="Nat. Genet.">
        <title>The Rosa genome provides new insights in the design of modern roses.</title>
        <authorList>
            <person name="Bendahmane M."/>
        </authorList>
    </citation>
    <scope>NUCLEOTIDE SEQUENCE [LARGE SCALE GENOMIC DNA]</scope>
    <source>
        <strain evidence="3">cv. Old Blush</strain>
    </source>
</reference>
<evidence type="ECO:0000256" key="1">
    <source>
        <dbReference type="SAM" id="Phobius"/>
    </source>
</evidence>
<dbReference type="Gramene" id="PRQ47945">
    <property type="protein sequence ID" value="PRQ47945"/>
    <property type="gene ID" value="RchiOBHm_Chr2g0105231"/>
</dbReference>
<dbReference type="EMBL" id="PDCK01000040">
    <property type="protein sequence ID" value="PRQ47945.1"/>
    <property type="molecule type" value="Genomic_DNA"/>
</dbReference>
<sequence>MTAQTRSFADSDVGGGWQVGSDSICPRAARRLFGGCLNFGWRDRRSLSGEDPVAASLGSSDLRSDSFASVGFGQLCLDQGWGGTSCRCGDNGRLEGQTALPWRQGSSSGAISGRTRGLHHAFCSSLFRLGLGGIWAWAMALGLIYFSVYLSILIYCFTLFVRRGFMPVISPYHFLVG</sequence>
<keyword evidence="1" id="KW-0812">Transmembrane</keyword>
<accession>A0A2P6RND5</accession>
<comment type="caution">
    <text evidence="2">The sequence shown here is derived from an EMBL/GenBank/DDBJ whole genome shotgun (WGS) entry which is preliminary data.</text>
</comment>
<keyword evidence="1" id="KW-1133">Transmembrane helix</keyword>
<dbReference type="AlphaFoldDB" id="A0A2P6RND5"/>
<keyword evidence="1" id="KW-0472">Membrane</keyword>
<feature type="transmembrane region" description="Helical" evidence="1">
    <location>
        <begin position="134"/>
        <end position="161"/>
    </location>
</feature>
<gene>
    <name evidence="2" type="ORF">RchiOBHm_Chr2g0105231</name>
</gene>
<proteinExistence type="predicted"/>